<dbReference type="SUPFAM" id="SSF53850">
    <property type="entry name" value="Periplasmic binding protein-like II"/>
    <property type="match status" value="1"/>
</dbReference>
<dbReference type="PANTHER" id="PTHR11557:SF0">
    <property type="entry name" value="PORPHOBILINOGEN DEAMINASE"/>
    <property type="match status" value="1"/>
</dbReference>
<keyword evidence="8" id="KW-0350">Heme biosynthesis</keyword>
<comment type="caution">
    <text evidence="15">The sequence shown here is derived from an EMBL/GenBank/DDBJ whole genome shotgun (WGS) entry which is preliminary data.</text>
</comment>
<protein>
    <recommendedName>
        <fullName evidence="6">Porphobilinogen deaminase</fullName>
        <ecNumber evidence="5">2.5.1.61</ecNumber>
    </recommendedName>
    <alternativeName>
        <fullName evidence="11">Hydroxymethylbilane synthase</fullName>
    </alternativeName>
    <alternativeName>
        <fullName evidence="10">Pre-uroporphyrinogen synthase</fullName>
    </alternativeName>
</protein>
<sequence>MSSPPLASSERKCFKIGTRKSKLALAQTDLVVEALKKKYPQYDFNIETKDTAGDRDKITAFKDMTSKNLWTEELEELLIGGQIDFIVHSLKDVPTILPPTCALGGVLPREDPRDVLIVKPGLPYTSLSELPAGSVVGTSSIRRTAQLAMKFPHLKVQSVRGNIETRLAKLDAEDGPFTCIILAAAGLLRTGMGGRITQYLDSKSGSLLYAVGQGAIGIEIRSDDALVLDMLNNVGDQKTFKEVLTERSLLRSIEGGCSAPLGVESEWVEDADGTTKLHVRSIIVSVDGTRHSTAELEKVIESPVAAETFGLELAQELVTNGAGPILEEIKANKVTS</sequence>
<organism evidence="15">
    <name type="scientific">Talaromyces marneffei PM1</name>
    <dbReference type="NCBI Taxonomy" id="1077442"/>
    <lineage>
        <taxon>Eukaryota</taxon>
        <taxon>Fungi</taxon>
        <taxon>Dikarya</taxon>
        <taxon>Ascomycota</taxon>
        <taxon>Pezizomycotina</taxon>
        <taxon>Eurotiomycetes</taxon>
        <taxon>Eurotiomycetidae</taxon>
        <taxon>Eurotiales</taxon>
        <taxon>Trichocomaceae</taxon>
        <taxon>Talaromyces</taxon>
        <taxon>Talaromyces sect. Talaromyces</taxon>
    </lineage>
</organism>
<evidence type="ECO:0000256" key="11">
    <source>
        <dbReference type="ARBA" id="ARBA00033064"/>
    </source>
</evidence>
<dbReference type="InterPro" id="IPR036803">
    <property type="entry name" value="Porphobilinogen_deaminase_C_sf"/>
</dbReference>
<evidence type="ECO:0000256" key="8">
    <source>
        <dbReference type="ARBA" id="ARBA00023133"/>
    </source>
</evidence>
<evidence type="ECO:0000256" key="9">
    <source>
        <dbReference type="ARBA" id="ARBA00023244"/>
    </source>
</evidence>
<dbReference type="FunFam" id="3.40.190.10:FF:000086">
    <property type="entry name" value="Probable porphobilinogen deaminase"/>
    <property type="match status" value="1"/>
</dbReference>
<comment type="pathway">
    <text evidence="3">Porphyrin-containing compound metabolism; protoporphyrin-IX biosynthesis; coproporphyrinogen-III from 5-aminolevulinate: step 2/4.</text>
</comment>
<dbReference type="eggNOG" id="KOG2892">
    <property type="taxonomic scope" value="Eukaryota"/>
</dbReference>
<dbReference type="EC" id="2.5.1.61" evidence="5"/>
<dbReference type="InterPro" id="IPR022418">
    <property type="entry name" value="Porphobilinogen_deaminase_C"/>
</dbReference>
<evidence type="ECO:0000256" key="1">
    <source>
        <dbReference type="ARBA" id="ARBA00001916"/>
    </source>
</evidence>
<evidence type="ECO:0000256" key="12">
    <source>
        <dbReference type="ARBA" id="ARBA00048169"/>
    </source>
</evidence>
<evidence type="ECO:0000259" key="14">
    <source>
        <dbReference type="Pfam" id="PF03900"/>
    </source>
</evidence>
<evidence type="ECO:0000256" key="2">
    <source>
        <dbReference type="ARBA" id="ARBA00002869"/>
    </source>
</evidence>
<dbReference type="FunFam" id="3.40.190.10:FF:000005">
    <property type="entry name" value="Porphobilinogen deaminase"/>
    <property type="match status" value="1"/>
</dbReference>
<evidence type="ECO:0000256" key="5">
    <source>
        <dbReference type="ARBA" id="ARBA00012655"/>
    </source>
</evidence>
<dbReference type="AlphaFoldDB" id="A0A093VLS5"/>
<evidence type="ECO:0000259" key="13">
    <source>
        <dbReference type="Pfam" id="PF01379"/>
    </source>
</evidence>
<dbReference type="PRINTS" id="PR00151">
    <property type="entry name" value="PORPHBDMNASE"/>
</dbReference>
<dbReference type="InterPro" id="IPR022419">
    <property type="entry name" value="Porphobilin_deaminase_cofac_BS"/>
</dbReference>
<dbReference type="Gene3D" id="3.30.160.40">
    <property type="entry name" value="Porphobilinogen deaminase, C-terminal domain"/>
    <property type="match status" value="1"/>
</dbReference>
<dbReference type="HOGENOM" id="CLU_019704_0_2_1"/>
<dbReference type="InterPro" id="IPR022417">
    <property type="entry name" value="Porphobilin_deaminase_N"/>
</dbReference>
<evidence type="ECO:0000256" key="10">
    <source>
        <dbReference type="ARBA" id="ARBA00030685"/>
    </source>
</evidence>
<dbReference type="Pfam" id="PF03900">
    <property type="entry name" value="Porphobil_deamC"/>
    <property type="match status" value="1"/>
</dbReference>
<feature type="domain" description="Porphobilinogen deaminase C-terminal" evidence="14">
    <location>
        <begin position="241"/>
        <end position="318"/>
    </location>
</feature>
<comment type="similarity">
    <text evidence="4">Belongs to the HMBS family.</text>
</comment>
<dbReference type="InterPro" id="IPR000860">
    <property type="entry name" value="HemC"/>
</dbReference>
<dbReference type="UniPathway" id="UPA00251">
    <property type="reaction ID" value="UER00319"/>
</dbReference>
<comment type="cofactor">
    <cofactor evidence="1">
        <name>dipyrromethane</name>
        <dbReference type="ChEBI" id="CHEBI:60342"/>
    </cofactor>
</comment>
<keyword evidence="9" id="KW-0627">Porphyrin biosynthesis</keyword>
<evidence type="ECO:0000256" key="6">
    <source>
        <dbReference type="ARBA" id="ARBA00016519"/>
    </source>
</evidence>
<comment type="function">
    <text evidence="2">Tetrapolymerization of the monopyrrole PBG into the hydroxymethylbilane pre-uroporphyrinogen in several discrete steps.</text>
</comment>
<dbReference type="PROSITE" id="PS00533">
    <property type="entry name" value="PORPHOBILINOGEN_DEAM"/>
    <property type="match status" value="1"/>
</dbReference>
<proteinExistence type="inferred from homology"/>
<dbReference type="Pfam" id="PF01379">
    <property type="entry name" value="Porphobil_deam"/>
    <property type="match status" value="1"/>
</dbReference>
<keyword evidence="7" id="KW-0808">Transferase</keyword>
<accession>A0A093VLS5</accession>
<dbReference type="SUPFAM" id="SSF54782">
    <property type="entry name" value="Porphobilinogen deaminase (hydroxymethylbilane synthase), C-terminal domain"/>
    <property type="match status" value="1"/>
</dbReference>
<gene>
    <name evidence="15" type="ORF">GQ26_0010440</name>
</gene>
<dbReference type="EMBL" id="JPOX01000001">
    <property type="protein sequence ID" value="KFX53170.1"/>
    <property type="molecule type" value="Genomic_DNA"/>
</dbReference>
<dbReference type="GO" id="GO:0005737">
    <property type="term" value="C:cytoplasm"/>
    <property type="evidence" value="ECO:0007669"/>
    <property type="project" value="TreeGrafter"/>
</dbReference>
<comment type="catalytic activity">
    <reaction evidence="12">
        <text>4 porphobilinogen + H2O = hydroxymethylbilane + 4 NH4(+)</text>
        <dbReference type="Rhea" id="RHEA:13185"/>
        <dbReference type="ChEBI" id="CHEBI:15377"/>
        <dbReference type="ChEBI" id="CHEBI:28938"/>
        <dbReference type="ChEBI" id="CHEBI:57845"/>
        <dbReference type="ChEBI" id="CHEBI:58126"/>
        <dbReference type="EC" id="2.5.1.61"/>
    </reaction>
</comment>
<evidence type="ECO:0000256" key="7">
    <source>
        <dbReference type="ARBA" id="ARBA00022679"/>
    </source>
</evidence>
<dbReference type="PANTHER" id="PTHR11557">
    <property type="entry name" value="PORPHOBILINOGEN DEAMINASE"/>
    <property type="match status" value="1"/>
</dbReference>
<reference evidence="15" key="1">
    <citation type="journal article" date="2014" name="PLoS Genet.">
        <title>Signature Gene Expression Reveals Novel Clues to the Molecular Mechanisms of Dimorphic Transition in Penicillium marneffei.</title>
        <authorList>
            <person name="Yang E."/>
            <person name="Wang G."/>
            <person name="Cai J."/>
            <person name="Woo P.C."/>
            <person name="Lau S.K."/>
            <person name="Yuen K.-Y."/>
            <person name="Chow W.-N."/>
            <person name="Lin X."/>
        </authorList>
    </citation>
    <scope>NUCLEOTIDE SEQUENCE [LARGE SCALE GENOMIC DNA]</scope>
    <source>
        <strain evidence="15">PM1</strain>
    </source>
</reference>
<evidence type="ECO:0000256" key="3">
    <source>
        <dbReference type="ARBA" id="ARBA00004735"/>
    </source>
</evidence>
<dbReference type="PIRSF" id="PIRSF001438">
    <property type="entry name" value="4pyrrol_synth_OHMeBilane_synth"/>
    <property type="match status" value="1"/>
</dbReference>
<evidence type="ECO:0000313" key="15">
    <source>
        <dbReference type="EMBL" id="KFX53170.1"/>
    </source>
</evidence>
<dbReference type="Gene3D" id="3.40.190.10">
    <property type="entry name" value="Periplasmic binding protein-like II"/>
    <property type="match status" value="2"/>
</dbReference>
<feature type="domain" description="Porphobilinogen deaminase N-terminal" evidence="13">
    <location>
        <begin position="15"/>
        <end position="227"/>
    </location>
</feature>
<dbReference type="NCBIfam" id="TIGR00212">
    <property type="entry name" value="hemC"/>
    <property type="match status" value="1"/>
</dbReference>
<dbReference type="GO" id="GO:0006782">
    <property type="term" value="P:protoporphyrinogen IX biosynthetic process"/>
    <property type="evidence" value="ECO:0007669"/>
    <property type="project" value="UniProtKB-UniPathway"/>
</dbReference>
<name>A0A093VLS5_TALMA</name>
<evidence type="ECO:0000256" key="4">
    <source>
        <dbReference type="ARBA" id="ARBA00005638"/>
    </source>
</evidence>
<dbReference type="GO" id="GO:0004418">
    <property type="term" value="F:hydroxymethylbilane synthase activity"/>
    <property type="evidence" value="ECO:0007669"/>
    <property type="project" value="UniProtKB-EC"/>
</dbReference>